<feature type="non-terminal residue" evidence="1">
    <location>
        <position position="1"/>
    </location>
</feature>
<sequence length="75" mass="8402">DKSSRPLNISQITAGVRAERGTASRRIVRERVNELVARDILQVIEDEDDANNLLNNSMIRMRIGCGFSAKKLMTS</sequence>
<protein>
    <submittedName>
        <fullName evidence="1">Uncharacterized protein</fullName>
    </submittedName>
</protein>
<reference evidence="1" key="1">
    <citation type="journal article" date="2014" name="Front. Microbiol.">
        <title>High frequency of phylogenetically diverse reductive dehalogenase-homologous genes in deep subseafloor sedimentary metagenomes.</title>
        <authorList>
            <person name="Kawai M."/>
            <person name="Futagami T."/>
            <person name="Toyoda A."/>
            <person name="Takaki Y."/>
            <person name="Nishi S."/>
            <person name="Hori S."/>
            <person name="Arai W."/>
            <person name="Tsubouchi T."/>
            <person name="Morono Y."/>
            <person name="Uchiyama I."/>
            <person name="Ito T."/>
            <person name="Fujiyama A."/>
            <person name="Inagaki F."/>
            <person name="Takami H."/>
        </authorList>
    </citation>
    <scope>NUCLEOTIDE SEQUENCE</scope>
    <source>
        <strain evidence="1">Expedition CK06-06</strain>
    </source>
</reference>
<organism evidence="1">
    <name type="scientific">marine sediment metagenome</name>
    <dbReference type="NCBI Taxonomy" id="412755"/>
    <lineage>
        <taxon>unclassified sequences</taxon>
        <taxon>metagenomes</taxon>
        <taxon>ecological metagenomes</taxon>
    </lineage>
</organism>
<evidence type="ECO:0000313" key="1">
    <source>
        <dbReference type="EMBL" id="GAG87071.1"/>
    </source>
</evidence>
<gene>
    <name evidence="1" type="ORF">S01H4_22386</name>
</gene>
<dbReference type="EMBL" id="BART01010254">
    <property type="protein sequence ID" value="GAG87071.1"/>
    <property type="molecule type" value="Genomic_DNA"/>
</dbReference>
<dbReference type="AlphaFoldDB" id="X1CS37"/>
<accession>X1CS37</accession>
<proteinExistence type="predicted"/>
<comment type="caution">
    <text evidence="1">The sequence shown here is derived from an EMBL/GenBank/DDBJ whole genome shotgun (WGS) entry which is preliminary data.</text>
</comment>
<name>X1CS37_9ZZZZ</name>